<dbReference type="OrthoDB" id="1110082at2759"/>
<dbReference type="Pfam" id="PF00403">
    <property type="entry name" value="HMA"/>
    <property type="match status" value="1"/>
</dbReference>
<evidence type="ECO:0000313" key="5">
    <source>
        <dbReference type="RefSeq" id="XP_022150205.1"/>
    </source>
</evidence>
<feature type="region of interest" description="Disordered" evidence="2">
    <location>
        <begin position="80"/>
        <end position="103"/>
    </location>
</feature>
<dbReference type="GO" id="GO:0046872">
    <property type="term" value="F:metal ion binding"/>
    <property type="evidence" value="ECO:0007669"/>
    <property type="project" value="UniProtKB-KW"/>
</dbReference>
<dbReference type="PANTHER" id="PTHR22814">
    <property type="entry name" value="COPPER TRANSPORT PROTEIN ATOX1-RELATED"/>
    <property type="match status" value="1"/>
</dbReference>
<evidence type="ECO:0000256" key="1">
    <source>
        <dbReference type="ARBA" id="ARBA00022723"/>
    </source>
</evidence>
<dbReference type="Proteomes" id="UP000504603">
    <property type="component" value="Unplaced"/>
</dbReference>
<evidence type="ECO:0000313" key="4">
    <source>
        <dbReference type="Proteomes" id="UP000504603"/>
    </source>
</evidence>
<dbReference type="InterPro" id="IPR006121">
    <property type="entry name" value="HMA_dom"/>
</dbReference>
<dbReference type="AlphaFoldDB" id="A0A6J1D7U6"/>
<dbReference type="RefSeq" id="XP_022150205.1">
    <property type="nucleotide sequence ID" value="XM_022294513.1"/>
</dbReference>
<protein>
    <submittedName>
        <fullName evidence="5">Heavy metal-associated isoprenylated plant protein 42-like</fullName>
    </submittedName>
</protein>
<dbReference type="SUPFAM" id="SSF55008">
    <property type="entry name" value="HMA, heavy metal-associated domain"/>
    <property type="match status" value="1"/>
</dbReference>
<organism evidence="4 5">
    <name type="scientific">Momordica charantia</name>
    <name type="common">Bitter gourd</name>
    <name type="synonym">Balsam pear</name>
    <dbReference type="NCBI Taxonomy" id="3673"/>
    <lineage>
        <taxon>Eukaryota</taxon>
        <taxon>Viridiplantae</taxon>
        <taxon>Streptophyta</taxon>
        <taxon>Embryophyta</taxon>
        <taxon>Tracheophyta</taxon>
        <taxon>Spermatophyta</taxon>
        <taxon>Magnoliopsida</taxon>
        <taxon>eudicotyledons</taxon>
        <taxon>Gunneridae</taxon>
        <taxon>Pentapetalae</taxon>
        <taxon>rosids</taxon>
        <taxon>fabids</taxon>
        <taxon>Cucurbitales</taxon>
        <taxon>Cucurbitaceae</taxon>
        <taxon>Momordiceae</taxon>
        <taxon>Momordica</taxon>
    </lineage>
</organism>
<keyword evidence="1" id="KW-0479">Metal-binding</keyword>
<evidence type="ECO:0000256" key="2">
    <source>
        <dbReference type="SAM" id="MobiDB-lite"/>
    </source>
</evidence>
<dbReference type="PANTHER" id="PTHR22814:SF368">
    <property type="entry name" value="HMA DOMAIN-CONTAINING PROTEIN"/>
    <property type="match status" value="1"/>
</dbReference>
<sequence length="211" mass="24034">MENGKASIDANYVLRVNIQCCNECPRKITRRLLRVSGVKSVAIDQDKGLVTVSGDIDPVLLLQKIKKMGKEAKLWFFQQGPGPDCSTEQSKRAESDRNNEDAKQQFDWHFQHKCVPETMAMKEPGWGPRSLPAMPSNVHGYSYSQSIPRLGYRPTWPYQQPVPSHRLIPPHGYYSQPPLPPPLPAYPYFQPQSPPQANPVMHYTSYADNWE</sequence>
<dbReference type="KEGG" id="mcha:111018432"/>
<evidence type="ECO:0000259" key="3">
    <source>
        <dbReference type="PROSITE" id="PS50846"/>
    </source>
</evidence>
<gene>
    <name evidence="5" type="primary">LOC111018432</name>
</gene>
<dbReference type="Gene3D" id="3.30.70.100">
    <property type="match status" value="1"/>
</dbReference>
<dbReference type="GeneID" id="111018432"/>
<feature type="compositionally biased region" description="Basic and acidic residues" evidence="2">
    <location>
        <begin position="89"/>
        <end position="103"/>
    </location>
</feature>
<keyword evidence="4" id="KW-1185">Reference proteome</keyword>
<feature type="domain" description="HMA" evidence="3">
    <location>
        <begin position="9"/>
        <end position="73"/>
    </location>
</feature>
<dbReference type="InterPro" id="IPR036163">
    <property type="entry name" value="HMA_dom_sf"/>
</dbReference>
<dbReference type="CDD" id="cd00371">
    <property type="entry name" value="HMA"/>
    <property type="match status" value="1"/>
</dbReference>
<dbReference type="PROSITE" id="PS50846">
    <property type="entry name" value="HMA_2"/>
    <property type="match status" value="1"/>
</dbReference>
<accession>A0A6J1D7U6</accession>
<reference evidence="5" key="1">
    <citation type="submission" date="2025-08" db="UniProtKB">
        <authorList>
            <consortium name="RefSeq"/>
        </authorList>
    </citation>
    <scope>IDENTIFICATION</scope>
    <source>
        <strain evidence="5">OHB3-1</strain>
    </source>
</reference>
<proteinExistence type="predicted"/>
<name>A0A6J1D7U6_MOMCH</name>